<keyword evidence="8" id="KW-1185">Reference proteome</keyword>
<evidence type="ECO:0000256" key="5">
    <source>
        <dbReference type="SAM" id="MobiDB-lite"/>
    </source>
</evidence>
<dbReference type="InterPro" id="IPR007203">
    <property type="entry name" value="ORMDL"/>
</dbReference>
<feature type="compositionally biased region" description="Polar residues" evidence="5">
    <location>
        <begin position="201"/>
        <end position="218"/>
    </location>
</feature>
<evidence type="ECO:0000256" key="6">
    <source>
        <dbReference type="SAM" id="Phobius"/>
    </source>
</evidence>
<evidence type="ECO:0000313" key="8">
    <source>
        <dbReference type="Proteomes" id="UP000054144"/>
    </source>
</evidence>
<proteinExistence type="predicted"/>
<feature type="transmembrane region" description="Helical" evidence="6">
    <location>
        <begin position="95"/>
        <end position="113"/>
    </location>
</feature>
<keyword evidence="2 6" id="KW-0812">Transmembrane</keyword>
<gene>
    <name evidence="7" type="ORF">FISHEDRAFT_35565</name>
</gene>
<feature type="transmembrane region" description="Helical" evidence="6">
    <location>
        <begin position="166"/>
        <end position="186"/>
    </location>
</feature>
<organism evidence="7 8">
    <name type="scientific">Fistulina hepatica ATCC 64428</name>
    <dbReference type="NCBI Taxonomy" id="1128425"/>
    <lineage>
        <taxon>Eukaryota</taxon>
        <taxon>Fungi</taxon>
        <taxon>Dikarya</taxon>
        <taxon>Basidiomycota</taxon>
        <taxon>Agaricomycotina</taxon>
        <taxon>Agaricomycetes</taxon>
        <taxon>Agaricomycetidae</taxon>
        <taxon>Agaricales</taxon>
        <taxon>Fistulinaceae</taxon>
        <taxon>Fistulina</taxon>
    </lineage>
</organism>
<evidence type="ECO:0000256" key="4">
    <source>
        <dbReference type="ARBA" id="ARBA00023136"/>
    </source>
</evidence>
<evidence type="ECO:0000256" key="3">
    <source>
        <dbReference type="ARBA" id="ARBA00022989"/>
    </source>
</evidence>
<dbReference type="OrthoDB" id="1932233at2759"/>
<feature type="transmembrane region" description="Helical" evidence="6">
    <location>
        <begin position="67"/>
        <end position="83"/>
    </location>
</feature>
<dbReference type="PANTHER" id="PTHR12665">
    <property type="entry name" value="ORMDL PROTEINS"/>
    <property type="match status" value="1"/>
</dbReference>
<evidence type="ECO:0000313" key="7">
    <source>
        <dbReference type="EMBL" id="KIY52308.1"/>
    </source>
</evidence>
<dbReference type="AlphaFoldDB" id="A0A0D7ANF4"/>
<keyword evidence="3 6" id="KW-1133">Transmembrane helix</keyword>
<dbReference type="Pfam" id="PF04061">
    <property type="entry name" value="ORMDL"/>
    <property type="match status" value="1"/>
</dbReference>
<reference evidence="7 8" key="1">
    <citation type="journal article" date="2015" name="Fungal Genet. Biol.">
        <title>Evolution of novel wood decay mechanisms in Agaricales revealed by the genome sequences of Fistulina hepatica and Cylindrobasidium torrendii.</title>
        <authorList>
            <person name="Floudas D."/>
            <person name="Held B.W."/>
            <person name="Riley R."/>
            <person name="Nagy L.G."/>
            <person name="Koehler G."/>
            <person name="Ransdell A.S."/>
            <person name="Younus H."/>
            <person name="Chow J."/>
            <person name="Chiniquy J."/>
            <person name="Lipzen A."/>
            <person name="Tritt A."/>
            <person name="Sun H."/>
            <person name="Haridas S."/>
            <person name="LaButti K."/>
            <person name="Ohm R.A."/>
            <person name="Kues U."/>
            <person name="Blanchette R.A."/>
            <person name="Grigoriev I.V."/>
            <person name="Minto R.E."/>
            <person name="Hibbett D.S."/>
        </authorList>
    </citation>
    <scope>NUCLEOTIDE SEQUENCE [LARGE SCALE GENOMIC DNA]</scope>
    <source>
        <strain evidence="7 8">ATCC 64428</strain>
    </source>
</reference>
<feature type="region of interest" description="Disordered" evidence="5">
    <location>
        <begin position="201"/>
        <end position="230"/>
    </location>
</feature>
<evidence type="ECO:0000256" key="2">
    <source>
        <dbReference type="ARBA" id="ARBA00022692"/>
    </source>
</evidence>
<name>A0A0D7ANF4_9AGAR</name>
<sequence>MSAHQSRPVPIIVPAVDAKIPDLPSMRVRGRSASLVKVEEVHDHSVEDALDREMYVNMNVNWTNAKGAWLIHIVLIAIGKIAVDTVPGMTQQISWTLVNLIYLTLTYVMFHGITGVPFESDMHGGAYDELTMWEQIDDGAQHTPAKKWLFFVPVALFLISTHYTNYNLWLFVINFSALIFVLLPKLPQFHRHRLRFMPDSTASGVSTPLTPSFPSSGAATPITGHIPTPRDITEAHFDH</sequence>
<evidence type="ECO:0000256" key="1">
    <source>
        <dbReference type="ARBA" id="ARBA00004141"/>
    </source>
</evidence>
<accession>A0A0D7ANF4</accession>
<dbReference type="GO" id="GO:0005789">
    <property type="term" value="C:endoplasmic reticulum membrane"/>
    <property type="evidence" value="ECO:0007669"/>
    <property type="project" value="InterPro"/>
</dbReference>
<dbReference type="EMBL" id="KN881644">
    <property type="protein sequence ID" value="KIY52308.1"/>
    <property type="molecule type" value="Genomic_DNA"/>
</dbReference>
<keyword evidence="4 6" id="KW-0472">Membrane</keyword>
<comment type="subcellular location">
    <subcellularLocation>
        <location evidence="1">Membrane</location>
        <topology evidence="1">Multi-pass membrane protein</topology>
    </subcellularLocation>
</comment>
<protein>
    <submittedName>
        <fullName evidence="7">Orm1 type endoplasmic reticulum protein</fullName>
    </submittedName>
</protein>
<dbReference type="Proteomes" id="UP000054144">
    <property type="component" value="Unassembled WGS sequence"/>
</dbReference>